<reference evidence="3 4" key="1">
    <citation type="submission" date="2018-05" db="EMBL/GenBank/DDBJ databases">
        <title>Genomic Encyclopedia of Archaeal and Bacterial Type Strains, Phase II (KMG-II): from individual species to whole genera.</title>
        <authorList>
            <person name="Goeker M."/>
        </authorList>
    </citation>
    <scope>NUCLEOTIDE SEQUENCE [LARGE SCALE GENOMIC DNA]</scope>
    <source>
        <strain evidence="3 4">DSM 22214</strain>
    </source>
</reference>
<keyword evidence="4" id="KW-1185">Reference proteome</keyword>
<dbReference type="RefSeq" id="WP_109741641.1">
    <property type="nucleotide sequence ID" value="NZ_QGGO01000003.1"/>
</dbReference>
<dbReference type="Proteomes" id="UP000245489">
    <property type="component" value="Unassembled WGS sequence"/>
</dbReference>
<comment type="caution">
    <text evidence="3">The sequence shown here is derived from an EMBL/GenBank/DDBJ whole genome shotgun (WGS) entry which is preliminary data.</text>
</comment>
<organism evidence="3 4">
    <name type="scientific">Arcicella aurantiaca</name>
    <dbReference type="NCBI Taxonomy" id="591202"/>
    <lineage>
        <taxon>Bacteria</taxon>
        <taxon>Pseudomonadati</taxon>
        <taxon>Bacteroidota</taxon>
        <taxon>Cytophagia</taxon>
        <taxon>Cytophagales</taxon>
        <taxon>Flectobacillaceae</taxon>
        <taxon>Arcicella</taxon>
    </lineage>
</organism>
<feature type="domain" description="PG-1098 ferredoxin-like" evidence="2">
    <location>
        <begin position="278"/>
        <end position="320"/>
    </location>
</feature>
<dbReference type="InterPro" id="IPR029063">
    <property type="entry name" value="SAM-dependent_MTases_sf"/>
</dbReference>
<evidence type="ECO:0000259" key="2">
    <source>
        <dbReference type="Pfam" id="PF22013"/>
    </source>
</evidence>
<dbReference type="AlphaFoldDB" id="A0A316EF15"/>
<feature type="domain" description="THUMP-like" evidence="1">
    <location>
        <begin position="322"/>
        <end position="392"/>
    </location>
</feature>
<dbReference type="Gene3D" id="1.10.10.1110">
    <property type="entry name" value="Methyltransferase PG1098, N-terminal domain"/>
    <property type="match status" value="1"/>
</dbReference>
<evidence type="ECO:0000313" key="4">
    <source>
        <dbReference type="Proteomes" id="UP000245489"/>
    </source>
</evidence>
<dbReference type="InterPro" id="IPR041497">
    <property type="entry name" value="Thump-like"/>
</dbReference>
<proteinExistence type="predicted"/>
<dbReference type="InterPro" id="IPR054168">
    <property type="entry name" value="PG_1098_Fer"/>
</dbReference>
<evidence type="ECO:0000313" key="3">
    <source>
        <dbReference type="EMBL" id="PWK28670.1"/>
    </source>
</evidence>
<name>A0A316EF15_9BACT</name>
<dbReference type="OrthoDB" id="1000417at2"/>
<dbReference type="EMBL" id="QGGO01000003">
    <property type="protein sequence ID" value="PWK28670.1"/>
    <property type="molecule type" value="Genomic_DNA"/>
</dbReference>
<dbReference type="SUPFAM" id="SSF53335">
    <property type="entry name" value="S-adenosyl-L-methionine-dependent methyltransferases"/>
    <property type="match status" value="1"/>
</dbReference>
<dbReference type="Pfam" id="PF22013">
    <property type="entry name" value="PG_1098_Fer"/>
    <property type="match status" value="1"/>
</dbReference>
<dbReference type="Gene3D" id="3.40.50.150">
    <property type="entry name" value="Vaccinia Virus protein VP39"/>
    <property type="match status" value="1"/>
</dbReference>
<sequence>MSEAEKDFIKAHQNDEVTTLLLQAKKYPNLNIPDLVLQIKARQKAKVKLPEWFENEGIVFPKMLSVEQCSSEITAKFKANLVQGDTLIDLTGGMGVDIAYMSKNFKKAFYNEQNADLLNVTKYNFEQLGIENVGFISGNSVENFEKSTHNFSWVYLDPHRRDDTGSKVVRLQDCEPNILQIKDLLFEKTDNILLKTSPMLDIDLAISDLGNVAHVYIVAVENEVKEVLFHIQSPRSVGEELGLKLHAINLAKNQQNEFTFTKSQEKNATIKLGSPQQFLYEPNASILKSGAFRFVAQHFDLQKIAPHSHLYTSEKLVDNFQGRAFEIIAVCKLDKKDISKHLTDNKANITIRNFPLTVKQIREKLKLSEGGNEYLFATTDAQNQKIVIICRKTGILPVNLP</sequence>
<protein>
    <submittedName>
        <fullName evidence="3">Uncharacterized protein</fullName>
    </submittedName>
</protein>
<dbReference type="Pfam" id="PF18096">
    <property type="entry name" value="Thump_like"/>
    <property type="match status" value="1"/>
</dbReference>
<gene>
    <name evidence="3" type="ORF">LV89_00876</name>
</gene>
<evidence type="ECO:0000259" key="1">
    <source>
        <dbReference type="Pfam" id="PF18096"/>
    </source>
</evidence>
<accession>A0A316EF15</accession>